<reference evidence="3" key="1">
    <citation type="submission" date="2021-01" db="EMBL/GenBank/DDBJ databases">
        <authorList>
            <person name="Corre E."/>
            <person name="Pelletier E."/>
            <person name="Niang G."/>
            <person name="Scheremetjew M."/>
            <person name="Finn R."/>
            <person name="Kale V."/>
            <person name="Holt S."/>
            <person name="Cochrane G."/>
            <person name="Meng A."/>
            <person name="Brown T."/>
            <person name="Cohen L."/>
        </authorList>
    </citation>
    <scope>NUCLEOTIDE SEQUENCE</scope>
    <source>
        <strain evidence="3">CCMP441</strain>
    </source>
</reference>
<feature type="transmembrane region" description="Helical" evidence="2">
    <location>
        <begin position="179"/>
        <end position="200"/>
    </location>
</feature>
<feature type="transmembrane region" description="Helical" evidence="2">
    <location>
        <begin position="90"/>
        <end position="112"/>
    </location>
</feature>
<dbReference type="AlphaFoldDB" id="A0A6U2C2Z2"/>
<dbReference type="EMBL" id="HBFK01038909">
    <property type="protein sequence ID" value="CAD8757053.1"/>
    <property type="molecule type" value="Transcribed_RNA"/>
</dbReference>
<evidence type="ECO:0000256" key="1">
    <source>
        <dbReference type="SAM" id="MobiDB-lite"/>
    </source>
</evidence>
<sequence length="233" mass="24294">MASLLPQQGRDPSQESSTPSGKKARKSSQPSPQSQSSDDGDSCTSSQGRGSQKHGNHGLVGTAYRMAKDRQRELSFHEANSPPPPPPFPYVFALAVYIDSLVDGLLVGLTLITGKSAGMYMAVAMAVEMGFLGLTFAAACSGQPKRKAVIAVVAGPVCLMLGSAVGGMVANALAVNEPALVGCTAFGVAALLYMVAEELLVSAHEEGEDHVWWIDLQVFVGFLLALVIAKAFG</sequence>
<gene>
    <name evidence="3" type="ORF">HAND1043_LOCUS23565</name>
</gene>
<feature type="compositionally biased region" description="Low complexity" evidence="1">
    <location>
        <begin position="27"/>
        <end position="48"/>
    </location>
</feature>
<feature type="transmembrane region" description="Helical" evidence="2">
    <location>
        <begin position="118"/>
        <end position="137"/>
    </location>
</feature>
<evidence type="ECO:0000256" key="2">
    <source>
        <dbReference type="SAM" id="Phobius"/>
    </source>
</evidence>
<accession>A0A6U2C2Z2</accession>
<feature type="region of interest" description="Disordered" evidence="1">
    <location>
        <begin position="1"/>
        <end position="59"/>
    </location>
</feature>
<name>A0A6U2C2Z2_HEMAN</name>
<keyword evidence="2" id="KW-0812">Transmembrane</keyword>
<keyword evidence="2" id="KW-1133">Transmembrane helix</keyword>
<proteinExistence type="predicted"/>
<feature type="transmembrane region" description="Helical" evidence="2">
    <location>
        <begin position="212"/>
        <end position="232"/>
    </location>
</feature>
<keyword evidence="2" id="KW-0472">Membrane</keyword>
<evidence type="ECO:0000313" key="3">
    <source>
        <dbReference type="EMBL" id="CAD8757053.1"/>
    </source>
</evidence>
<organism evidence="3">
    <name type="scientific">Hemiselmis andersenii</name>
    <name type="common">Cryptophyte alga</name>
    <dbReference type="NCBI Taxonomy" id="464988"/>
    <lineage>
        <taxon>Eukaryota</taxon>
        <taxon>Cryptophyceae</taxon>
        <taxon>Cryptomonadales</taxon>
        <taxon>Hemiselmidaceae</taxon>
        <taxon>Hemiselmis</taxon>
    </lineage>
</organism>
<feature type="compositionally biased region" description="Polar residues" evidence="1">
    <location>
        <begin position="10"/>
        <end position="20"/>
    </location>
</feature>
<feature type="transmembrane region" description="Helical" evidence="2">
    <location>
        <begin position="149"/>
        <end position="173"/>
    </location>
</feature>
<protein>
    <submittedName>
        <fullName evidence="3">Uncharacterized protein</fullName>
    </submittedName>
</protein>